<gene>
    <name evidence="1" type="ORF">RPERSI_LOCUS6991</name>
</gene>
<keyword evidence="2" id="KW-1185">Reference proteome</keyword>
<accession>A0ACA9N5Z4</accession>
<organism evidence="1 2">
    <name type="scientific">Racocetra persica</name>
    <dbReference type="NCBI Taxonomy" id="160502"/>
    <lineage>
        <taxon>Eukaryota</taxon>
        <taxon>Fungi</taxon>
        <taxon>Fungi incertae sedis</taxon>
        <taxon>Mucoromycota</taxon>
        <taxon>Glomeromycotina</taxon>
        <taxon>Glomeromycetes</taxon>
        <taxon>Diversisporales</taxon>
        <taxon>Gigasporaceae</taxon>
        <taxon>Racocetra</taxon>
    </lineage>
</organism>
<protein>
    <submittedName>
        <fullName evidence="1">4827_t:CDS:1</fullName>
    </submittedName>
</protein>
<evidence type="ECO:0000313" key="1">
    <source>
        <dbReference type="EMBL" id="CAG8628092.1"/>
    </source>
</evidence>
<dbReference type="EMBL" id="CAJVQC010011507">
    <property type="protein sequence ID" value="CAG8628092.1"/>
    <property type="molecule type" value="Genomic_DNA"/>
</dbReference>
<reference evidence="1" key="1">
    <citation type="submission" date="2021-06" db="EMBL/GenBank/DDBJ databases">
        <authorList>
            <person name="Kallberg Y."/>
            <person name="Tangrot J."/>
            <person name="Rosling A."/>
        </authorList>
    </citation>
    <scope>NUCLEOTIDE SEQUENCE</scope>
    <source>
        <strain evidence="1">MA461A</strain>
    </source>
</reference>
<name>A0ACA9N5Z4_9GLOM</name>
<feature type="non-terminal residue" evidence="1">
    <location>
        <position position="1"/>
    </location>
</feature>
<comment type="caution">
    <text evidence="1">The sequence shown here is derived from an EMBL/GenBank/DDBJ whole genome shotgun (WGS) entry which is preliminary data.</text>
</comment>
<proteinExistence type="predicted"/>
<dbReference type="Proteomes" id="UP000789920">
    <property type="component" value="Unassembled WGS sequence"/>
</dbReference>
<evidence type="ECO:0000313" key="2">
    <source>
        <dbReference type="Proteomes" id="UP000789920"/>
    </source>
</evidence>
<sequence length="194" mass="22878">KDDGFSDIKSFQLSLFQFAKFWMSIFEAKGCKQQLSSHSYFKEPFETDNNNRILLNNNNRILKDYLNSAIKNYPGEYDFTDKIIEELTDATLKELYVDHWSIHSMTIEIIEHYYDFVNSQTIYNLFQNVLEAELIVEQAINKRPLKIIRPISISPTLERLRQLMAVINALDIISCDQDFWAEELIHTLEDYFAS</sequence>